<dbReference type="Proteomes" id="UP001151234">
    <property type="component" value="Unassembled WGS sequence"/>
</dbReference>
<dbReference type="GO" id="GO:0005886">
    <property type="term" value="C:plasma membrane"/>
    <property type="evidence" value="ECO:0007669"/>
    <property type="project" value="TreeGrafter"/>
</dbReference>
<dbReference type="RefSeq" id="WP_267988626.1">
    <property type="nucleotide sequence ID" value="NZ_JAPJZI010000001.1"/>
</dbReference>
<dbReference type="InterPro" id="IPR051120">
    <property type="entry name" value="ABC_AA/LPS_Transport"/>
</dbReference>
<dbReference type="GO" id="GO:0005524">
    <property type="term" value="F:ATP binding"/>
    <property type="evidence" value="ECO:0007669"/>
    <property type="project" value="UniProtKB-KW"/>
</dbReference>
<evidence type="ECO:0000313" key="5">
    <source>
        <dbReference type="Proteomes" id="UP001151234"/>
    </source>
</evidence>
<name>A0A9X3UEQ2_9HYPH</name>
<comment type="caution">
    <text evidence="4">The sequence shown here is derived from an EMBL/GenBank/DDBJ whole genome shotgun (WGS) entry which is preliminary data.</text>
</comment>
<keyword evidence="2" id="KW-0547">Nucleotide-binding</keyword>
<evidence type="ECO:0000313" key="4">
    <source>
        <dbReference type="EMBL" id="MDA5397157.1"/>
    </source>
</evidence>
<keyword evidence="5" id="KW-1185">Reference proteome</keyword>
<protein>
    <recommendedName>
        <fullName evidence="6">Branched-chain amino acid ATP-binding cassette transporter C-terminal domain-containing protein</fullName>
    </recommendedName>
</protein>
<organism evidence="4 5">
    <name type="scientific">Hoeflea prorocentri</name>
    <dbReference type="NCBI Taxonomy" id="1922333"/>
    <lineage>
        <taxon>Bacteria</taxon>
        <taxon>Pseudomonadati</taxon>
        <taxon>Pseudomonadota</taxon>
        <taxon>Alphaproteobacteria</taxon>
        <taxon>Hyphomicrobiales</taxon>
        <taxon>Rhizobiaceae</taxon>
        <taxon>Hoeflea</taxon>
    </lineage>
</organism>
<accession>A0A9X3UEQ2</accession>
<proteinExistence type="predicted"/>
<gene>
    <name evidence="4" type="ORF">OQ273_01115</name>
</gene>
<dbReference type="PANTHER" id="PTHR45772">
    <property type="entry name" value="CONSERVED COMPONENT OF ABC TRANSPORTER FOR NATURAL AMINO ACIDS-RELATED"/>
    <property type="match status" value="1"/>
</dbReference>
<dbReference type="PANTHER" id="PTHR45772:SF8">
    <property type="entry name" value="HIGH-AFFINITY BRANCHED-CHAIN AMINO ACID TRANSPORT ATP-BINDING PROTEIN"/>
    <property type="match status" value="1"/>
</dbReference>
<dbReference type="SUPFAM" id="SSF52540">
    <property type="entry name" value="P-loop containing nucleoside triphosphate hydrolases"/>
    <property type="match status" value="1"/>
</dbReference>
<sequence>MAIMSNPKLLLLDEPTAGMTLDETQKTAELIHRLSERMAVIAIEHDMAFVRALACHTYVMHQGKIIAEGDFSDIENNELVRDVYLGRA</sequence>
<evidence type="ECO:0000256" key="3">
    <source>
        <dbReference type="ARBA" id="ARBA00022840"/>
    </source>
</evidence>
<keyword evidence="3" id="KW-0067">ATP-binding</keyword>
<evidence type="ECO:0008006" key="6">
    <source>
        <dbReference type="Google" id="ProtNLM"/>
    </source>
</evidence>
<keyword evidence="1" id="KW-0813">Transport</keyword>
<dbReference type="Gene3D" id="3.40.50.300">
    <property type="entry name" value="P-loop containing nucleotide triphosphate hydrolases"/>
    <property type="match status" value="1"/>
</dbReference>
<evidence type="ECO:0000256" key="1">
    <source>
        <dbReference type="ARBA" id="ARBA00022448"/>
    </source>
</evidence>
<dbReference type="EMBL" id="JAPJZI010000001">
    <property type="protein sequence ID" value="MDA5397157.1"/>
    <property type="molecule type" value="Genomic_DNA"/>
</dbReference>
<dbReference type="InterPro" id="IPR027417">
    <property type="entry name" value="P-loop_NTPase"/>
</dbReference>
<reference evidence="4" key="1">
    <citation type="submission" date="2022-11" db="EMBL/GenBank/DDBJ databases">
        <title>Draft genome sequence of Hoeflea poritis E7-10 and Hoeflea prorocentri PM5-8, separated from scleractinian coral Porites lutea and marine dinoflagellate.</title>
        <authorList>
            <person name="Zhang G."/>
            <person name="Wei Q."/>
            <person name="Cai L."/>
        </authorList>
    </citation>
    <scope>NUCLEOTIDE SEQUENCE</scope>
    <source>
        <strain evidence="4">PM5-8</strain>
    </source>
</reference>
<dbReference type="AlphaFoldDB" id="A0A9X3UEQ2"/>
<evidence type="ECO:0000256" key="2">
    <source>
        <dbReference type="ARBA" id="ARBA00022741"/>
    </source>
</evidence>